<dbReference type="InterPro" id="IPR002589">
    <property type="entry name" value="Macro_dom"/>
</dbReference>
<organism evidence="3 4">
    <name type="scientific">Candidatus Phosphoribacter hodrii</name>
    <dbReference type="NCBI Taxonomy" id="2953743"/>
    <lineage>
        <taxon>Bacteria</taxon>
        <taxon>Bacillati</taxon>
        <taxon>Actinomycetota</taxon>
        <taxon>Actinomycetes</taxon>
        <taxon>Micrococcales</taxon>
        <taxon>Dermatophilaceae</taxon>
        <taxon>Candidatus Phosphoribacter</taxon>
    </lineage>
</organism>
<comment type="caution">
    <text evidence="3">The sequence shown here is derived from an EMBL/GenBank/DDBJ whole genome shotgun (WGS) entry which is preliminary data.</text>
</comment>
<dbReference type="GO" id="GO:0140291">
    <property type="term" value="P:peptidyl-glutamate ADP-deribosylation"/>
    <property type="evidence" value="ECO:0007669"/>
    <property type="project" value="TreeGrafter"/>
</dbReference>
<evidence type="ECO:0000313" key="4">
    <source>
        <dbReference type="Proteomes" id="UP000886632"/>
    </source>
</evidence>
<dbReference type="SMART" id="SM00506">
    <property type="entry name" value="A1pp"/>
    <property type="match status" value="1"/>
</dbReference>
<dbReference type="InterPro" id="IPR043472">
    <property type="entry name" value="Macro_dom-like"/>
</dbReference>
<dbReference type="CDD" id="cd02901">
    <property type="entry name" value="Macro_Poa1p-like"/>
    <property type="match status" value="1"/>
</dbReference>
<accession>A0A9D7XYA6</accession>
<dbReference type="PANTHER" id="PTHR12521:SF0">
    <property type="entry name" value="ADP-RIBOSE GLYCOHYDROLASE OARD1"/>
    <property type="match status" value="1"/>
</dbReference>
<dbReference type="EMBL" id="JADKGK010000005">
    <property type="protein sequence ID" value="MBL0002837.1"/>
    <property type="molecule type" value="Genomic_DNA"/>
</dbReference>
<protein>
    <submittedName>
        <fullName evidence="3">Macro domain-containing protein</fullName>
    </submittedName>
</protein>
<dbReference type="Pfam" id="PF01661">
    <property type="entry name" value="Macro"/>
    <property type="match status" value="1"/>
</dbReference>
<comment type="catalytic activity">
    <reaction evidence="1">
        <text>an N-(ADP-alpha-D-ribosyl)-thymidine in DNA + H2O = a thymidine in DNA + ADP-D-ribose</text>
        <dbReference type="Rhea" id="RHEA:71655"/>
        <dbReference type="Rhea" id="RHEA-COMP:13556"/>
        <dbReference type="Rhea" id="RHEA-COMP:18051"/>
        <dbReference type="ChEBI" id="CHEBI:15377"/>
        <dbReference type="ChEBI" id="CHEBI:57967"/>
        <dbReference type="ChEBI" id="CHEBI:137386"/>
        <dbReference type="ChEBI" id="CHEBI:191199"/>
    </reaction>
    <physiologicalReaction direction="left-to-right" evidence="1">
        <dbReference type="Rhea" id="RHEA:71656"/>
    </physiologicalReaction>
</comment>
<evidence type="ECO:0000313" key="3">
    <source>
        <dbReference type="EMBL" id="MBL0002837.1"/>
    </source>
</evidence>
<name>A0A9D7XYA6_9MICO</name>
<dbReference type="PROSITE" id="PS51154">
    <property type="entry name" value="MACRO"/>
    <property type="match status" value="1"/>
</dbReference>
<dbReference type="SUPFAM" id="SSF52949">
    <property type="entry name" value="Macro domain-like"/>
    <property type="match status" value="1"/>
</dbReference>
<feature type="domain" description="Macro" evidence="2">
    <location>
        <begin position="1"/>
        <end position="155"/>
    </location>
</feature>
<dbReference type="InterPro" id="IPR050892">
    <property type="entry name" value="ADP-ribose_metab_enzymes"/>
</dbReference>
<dbReference type="PANTHER" id="PTHR12521">
    <property type="entry name" value="PROTEIN C6ORF130"/>
    <property type="match status" value="1"/>
</dbReference>
<proteinExistence type="predicted"/>
<evidence type="ECO:0000256" key="1">
    <source>
        <dbReference type="ARBA" id="ARBA00035885"/>
    </source>
</evidence>
<gene>
    <name evidence="3" type="ORF">IPP00_02155</name>
</gene>
<dbReference type="Proteomes" id="UP000886632">
    <property type="component" value="Unassembled WGS sequence"/>
</dbReference>
<sequence length="351" mass="38239">MIREVSGNLLTADVDALVNTVNTAGVMGKGIALQFKRAYPAMFTAYEKAAKAGELQPGHMHVWPTNQLDGPRYVINFPTKRHWRSPSRIDDVAEGLADLRRVISELGITSVAVPPLGCGNGGLAWADVRPMIIGALGDLDGVEVRVYPPAGAPSAAEMIDNRPVAALTRGRAALLAMMRGYQEATFEAPSVIEVQKLMYFLQAAGEALQLKFVRHHYGPYADNLRAVLRELEGQYIVGFGDGSQRVNEAEPLSLVSGHDTDIDAALTHQEETLERMSRVLALADGFESAYGLELLASTHWVALHDSRAARDPKIAAAAVQQWSPRKGRLFTTDHVEVAWEALRRNGWLPAA</sequence>
<evidence type="ECO:0000259" key="2">
    <source>
        <dbReference type="PROSITE" id="PS51154"/>
    </source>
</evidence>
<reference evidence="3" key="1">
    <citation type="submission" date="2020-10" db="EMBL/GenBank/DDBJ databases">
        <title>Connecting structure to function with the recovery of over 1000 high-quality activated sludge metagenome-assembled genomes encoding full-length rRNA genes using long-read sequencing.</title>
        <authorList>
            <person name="Singleton C.M."/>
            <person name="Petriglieri F."/>
            <person name="Kristensen J.M."/>
            <person name="Kirkegaard R.H."/>
            <person name="Michaelsen T.Y."/>
            <person name="Andersen M.H."/>
            <person name="Karst S.M."/>
            <person name="Dueholm M.S."/>
            <person name="Nielsen P.H."/>
            <person name="Albertsen M."/>
        </authorList>
    </citation>
    <scope>NUCLEOTIDE SEQUENCE</scope>
    <source>
        <strain evidence="3">Ribe_18-Q3-R11-54_MAXAC.001</strain>
    </source>
</reference>
<dbReference type="Gene3D" id="3.40.220.10">
    <property type="entry name" value="Leucine Aminopeptidase, subunit E, domain 1"/>
    <property type="match status" value="1"/>
</dbReference>
<dbReference type="AlphaFoldDB" id="A0A9D7XYA6"/>